<dbReference type="InterPro" id="IPR039420">
    <property type="entry name" value="WalR-like"/>
</dbReference>
<sequence length="223" mass="25693">MRILLVEDDHKIVSFVKKGLQESGFAVDHAPDGEEGLHMALKESYDVMIIDLMLPKRDGLSLIETLRLQKVTTPIIILSAKRSVEERVIGLQKGSDDYMVKPFAFTELLARIRALLRRGTSNVNSYSLQVGELYLDRLTYTVKRGEADIELKPKEFDILEYMMKHSGQVVTRTMLMEHVWNFQFDPSTNVVDVHMCRLRDKIDKKFAHKMIHTIRGVGYVIKE</sequence>
<evidence type="ECO:0000256" key="4">
    <source>
        <dbReference type="ARBA" id="ARBA00023125"/>
    </source>
</evidence>
<feature type="modified residue" description="4-aspartylphosphate" evidence="6">
    <location>
        <position position="51"/>
    </location>
</feature>
<keyword evidence="2" id="KW-0902">Two-component regulatory system</keyword>
<dbReference type="Pfam" id="PF00486">
    <property type="entry name" value="Trans_reg_C"/>
    <property type="match status" value="1"/>
</dbReference>
<reference evidence="10 11" key="1">
    <citation type="submission" date="2019-08" db="EMBL/GenBank/DDBJ databases">
        <title>Complete genome sequence of Candidatus Uab amorphum.</title>
        <authorList>
            <person name="Shiratori T."/>
            <person name="Suzuki S."/>
            <person name="Kakizawa Y."/>
            <person name="Ishida K."/>
        </authorList>
    </citation>
    <scope>NUCLEOTIDE SEQUENCE [LARGE SCALE GENOMIC DNA]</scope>
    <source>
        <strain evidence="10 11">SRT547</strain>
    </source>
</reference>
<dbReference type="SMART" id="SM00862">
    <property type="entry name" value="Trans_reg_C"/>
    <property type="match status" value="1"/>
</dbReference>
<feature type="domain" description="Response regulatory" evidence="8">
    <location>
        <begin position="2"/>
        <end position="116"/>
    </location>
</feature>
<evidence type="ECO:0000256" key="5">
    <source>
        <dbReference type="ARBA" id="ARBA00023163"/>
    </source>
</evidence>
<evidence type="ECO:0000256" key="2">
    <source>
        <dbReference type="ARBA" id="ARBA00023012"/>
    </source>
</evidence>
<evidence type="ECO:0000313" key="10">
    <source>
        <dbReference type="EMBL" id="BBM83921.1"/>
    </source>
</evidence>
<dbReference type="OrthoDB" id="272875at2"/>
<dbReference type="Proteomes" id="UP000326354">
    <property type="component" value="Chromosome"/>
</dbReference>
<evidence type="ECO:0000313" key="11">
    <source>
        <dbReference type="Proteomes" id="UP000326354"/>
    </source>
</evidence>
<dbReference type="GO" id="GO:0000976">
    <property type="term" value="F:transcription cis-regulatory region binding"/>
    <property type="evidence" value="ECO:0007669"/>
    <property type="project" value="TreeGrafter"/>
</dbReference>
<protein>
    <submittedName>
        <fullName evidence="10">DNA-binding response regulator</fullName>
    </submittedName>
</protein>
<proteinExistence type="predicted"/>
<dbReference type="GO" id="GO:0000156">
    <property type="term" value="F:phosphorelay response regulator activity"/>
    <property type="evidence" value="ECO:0007669"/>
    <property type="project" value="TreeGrafter"/>
</dbReference>
<keyword evidence="1 6" id="KW-0597">Phosphoprotein</keyword>
<dbReference type="InterPro" id="IPR011006">
    <property type="entry name" value="CheY-like_superfamily"/>
</dbReference>
<dbReference type="Pfam" id="PF00072">
    <property type="entry name" value="Response_reg"/>
    <property type="match status" value="1"/>
</dbReference>
<keyword evidence="11" id="KW-1185">Reference proteome</keyword>
<name>A0A5S9IM79_UABAM</name>
<accession>A0A5S9IM79</accession>
<evidence type="ECO:0000256" key="7">
    <source>
        <dbReference type="PROSITE-ProRule" id="PRU01091"/>
    </source>
</evidence>
<dbReference type="SUPFAM" id="SSF46894">
    <property type="entry name" value="C-terminal effector domain of the bipartite response regulators"/>
    <property type="match status" value="1"/>
</dbReference>
<keyword evidence="4 7" id="KW-0238">DNA-binding</keyword>
<dbReference type="InterPro" id="IPR001867">
    <property type="entry name" value="OmpR/PhoB-type_DNA-bd"/>
</dbReference>
<dbReference type="KEGG" id="uam:UABAM_02276"/>
<dbReference type="InterPro" id="IPR036388">
    <property type="entry name" value="WH-like_DNA-bd_sf"/>
</dbReference>
<evidence type="ECO:0000256" key="1">
    <source>
        <dbReference type="ARBA" id="ARBA00022553"/>
    </source>
</evidence>
<dbReference type="SMART" id="SM00448">
    <property type="entry name" value="REC"/>
    <property type="match status" value="1"/>
</dbReference>
<dbReference type="PANTHER" id="PTHR48111">
    <property type="entry name" value="REGULATOR OF RPOS"/>
    <property type="match status" value="1"/>
</dbReference>
<dbReference type="Gene3D" id="3.40.50.2300">
    <property type="match status" value="1"/>
</dbReference>
<dbReference type="AlphaFoldDB" id="A0A5S9IM79"/>
<dbReference type="GO" id="GO:0005829">
    <property type="term" value="C:cytosol"/>
    <property type="evidence" value="ECO:0007669"/>
    <property type="project" value="TreeGrafter"/>
</dbReference>
<dbReference type="InterPro" id="IPR016032">
    <property type="entry name" value="Sig_transdc_resp-reg_C-effctor"/>
</dbReference>
<dbReference type="PANTHER" id="PTHR48111:SF76">
    <property type="entry name" value="TWO-COMPONENT RESPONSE REGULATOR"/>
    <property type="match status" value="1"/>
</dbReference>
<dbReference type="RefSeq" id="WP_151968102.1">
    <property type="nucleotide sequence ID" value="NZ_AP019860.1"/>
</dbReference>
<keyword evidence="3" id="KW-0805">Transcription regulation</keyword>
<dbReference type="GO" id="GO:0006355">
    <property type="term" value="P:regulation of DNA-templated transcription"/>
    <property type="evidence" value="ECO:0007669"/>
    <property type="project" value="InterPro"/>
</dbReference>
<gene>
    <name evidence="10" type="ORF">UABAM_02276</name>
</gene>
<evidence type="ECO:0000259" key="9">
    <source>
        <dbReference type="PROSITE" id="PS51755"/>
    </source>
</evidence>
<dbReference type="FunFam" id="3.40.50.2300:FF:000002">
    <property type="entry name" value="DNA-binding response regulator PhoP"/>
    <property type="match status" value="1"/>
</dbReference>
<keyword evidence="5" id="KW-0804">Transcription</keyword>
<feature type="DNA-binding region" description="OmpR/PhoB-type" evidence="7">
    <location>
        <begin position="125"/>
        <end position="223"/>
    </location>
</feature>
<feature type="domain" description="OmpR/PhoB-type" evidence="9">
    <location>
        <begin position="125"/>
        <end position="223"/>
    </location>
</feature>
<evidence type="ECO:0000256" key="6">
    <source>
        <dbReference type="PROSITE-ProRule" id="PRU00169"/>
    </source>
</evidence>
<dbReference type="EMBL" id="AP019860">
    <property type="protein sequence ID" value="BBM83921.1"/>
    <property type="molecule type" value="Genomic_DNA"/>
</dbReference>
<evidence type="ECO:0000256" key="3">
    <source>
        <dbReference type="ARBA" id="ARBA00023015"/>
    </source>
</evidence>
<dbReference type="InterPro" id="IPR001789">
    <property type="entry name" value="Sig_transdc_resp-reg_receiver"/>
</dbReference>
<dbReference type="FunFam" id="1.10.10.10:FF:000005">
    <property type="entry name" value="Two-component system response regulator"/>
    <property type="match status" value="1"/>
</dbReference>
<dbReference type="Gene3D" id="6.10.250.690">
    <property type="match status" value="1"/>
</dbReference>
<dbReference type="GO" id="GO:0032993">
    <property type="term" value="C:protein-DNA complex"/>
    <property type="evidence" value="ECO:0007669"/>
    <property type="project" value="TreeGrafter"/>
</dbReference>
<dbReference type="SUPFAM" id="SSF52172">
    <property type="entry name" value="CheY-like"/>
    <property type="match status" value="1"/>
</dbReference>
<dbReference type="CDD" id="cd00383">
    <property type="entry name" value="trans_reg_C"/>
    <property type="match status" value="1"/>
</dbReference>
<dbReference type="PROSITE" id="PS50110">
    <property type="entry name" value="RESPONSE_REGULATORY"/>
    <property type="match status" value="1"/>
</dbReference>
<organism evidence="10 11">
    <name type="scientific">Uabimicrobium amorphum</name>
    <dbReference type="NCBI Taxonomy" id="2596890"/>
    <lineage>
        <taxon>Bacteria</taxon>
        <taxon>Pseudomonadati</taxon>
        <taxon>Planctomycetota</taxon>
        <taxon>Candidatus Uabimicrobiia</taxon>
        <taxon>Candidatus Uabimicrobiales</taxon>
        <taxon>Candidatus Uabimicrobiaceae</taxon>
        <taxon>Candidatus Uabimicrobium</taxon>
    </lineage>
</organism>
<evidence type="ECO:0000259" key="8">
    <source>
        <dbReference type="PROSITE" id="PS50110"/>
    </source>
</evidence>
<dbReference type="PROSITE" id="PS51755">
    <property type="entry name" value="OMPR_PHOB"/>
    <property type="match status" value="1"/>
</dbReference>
<dbReference type="Gene3D" id="1.10.10.10">
    <property type="entry name" value="Winged helix-like DNA-binding domain superfamily/Winged helix DNA-binding domain"/>
    <property type="match status" value="1"/>
</dbReference>